<dbReference type="InterPro" id="IPR015421">
    <property type="entry name" value="PyrdxlP-dep_Trfase_major"/>
</dbReference>
<name>A0A7W1X9A4_9BACL</name>
<keyword evidence="3" id="KW-0210">Decarboxylase</keyword>
<sequence length="473" mass="52838">MDQMKAPLFDALIRHINRSTGNFHVPGHKQGQAFDDAGKKWFASVLQLDLTEVGELDDLHHPQGAILEAQQLASAAFRAEHTLFLVGGTTAGILATILHLCRPGEEIIIQRNCHQSVFHGCMMAGAKQRYLPCEFDQNGMEIPISPDTVQQMIRQYPQAKGVVITSPSYFGVVQNVREIAEICHAHQIPLVVDEAHGAHFGFHPRLPLSAIDQGADVSIQSTHKLLTSMTMSSMLHAQGERVNIADIMRWLRMIESSSPSYPLMASLDLARRWIATKGKEELERLLIALDHFRGNIKNGSFIHEVSVLSPHDPLKLTLVADPGVSGYAMADWLNKQGIYAELADHRKVLFVFSPGTTESELSRLEQVLRRLDREISHFPKEPSFNLPSFSIHTQAKVEFDELRRRKRRWIPLASAAGEIVTEMITPYPPGIPLVLPGEELREEVLHFLCDVIRRGGNVRGIRSSDTPAVEVLL</sequence>
<dbReference type="InterPro" id="IPR008286">
    <property type="entry name" value="Prn/Lys/Arg_de-COase_C"/>
</dbReference>
<feature type="domain" description="Orn/Lys/Arg decarboxylases family 1 pyridoxal-P attachment site" evidence="6">
    <location>
        <begin position="7"/>
        <end position="306"/>
    </location>
</feature>
<comment type="caution">
    <text evidence="8">The sequence shown here is derived from an EMBL/GenBank/DDBJ whole genome shotgun (WGS) entry which is preliminary data.</text>
</comment>
<dbReference type="Proteomes" id="UP000530514">
    <property type="component" value="Unassembled WGS sequence"/>
</dbReference>
<dbReference type="Gene3D" id="3.40.640.10">
    <property type="entry name" value="Type I PLP-dependent aspartate aminotransferase-like (Major domain)"/>
    <property type="match status" value="1"/>
</dbReference>
<dbReference type="GO" id="GO:0016831">
    <property type="term" value="F:carboxy-lyase activity"/>
    <property type="evidence" value="ECO:0007669"/>
    <property type="project" value="UniProtKB-KW"/>
</dbReference>
<organism evidence="8 9">
    <name type="scientific">Thermoactinomyces daqus</name>
    <dbReference type="NCBI Taxonomy" id="1329516"/>
    <lineage>
        <taxon>Bacteria</taxon>
        <taxon>Bacillati</taxon>
        <taxon>Bacillota</taxon>
        <taxon>Bacilli</taxon>
        <taxon>Bacillales</taxon>
        <taxon>Thermoactinomycetaceae</taxon>
        <taxon>Thermoactinomyces</taxon>
    </lineage>
</organism>
<dbReference type="CDD" id="cd00615">
    <property type="entry name" value="Orn_deC_like"/>
    <property type="match status" value="1"/>
</dbReference>
<dbReference type="EMBL" id="JACEIP010000006">
    <property type="protein sequence ID" value="MBA4542470.1"/>
    <property type="molecule type" value="Genomic_DNA"/>
</dbReference>
<feature type="domain" description="Orn/Lys/Arg decarboxylase C-terminal" evidence="7">
    <location>
        <begin position="396"/>
        <end position="448"/>
    </location>
</feature>
<keyword evidence="8" id="KW-0808">Transferase</keyword>
<dbReference type="InterPro" id="IPR015424">
    <property type="entry name" value="PyrdxlP-dep_Trfase"/>
</dbReference>
<proteinExistence type="inferred from homology"/>
<dbReference type="Pfam" id="PF03711">
    <property type="entry name" value="OKR_DC_1_C"/>
    <property type="match status" value="1"/>
</dbReference>
<dbReference type="InterPro" id="IPR036633">
    <property type="entry name" value="Prn/Lys/Arg_de-COase_C_sf"/>
</dbReference>
<accession>A0A7W1X9A4</accession>
<dbReference type="PANTHER" id="PTHR43277">
    <property type="entry name" value="ARGININE DECARBOXYLASE"/>
    <property type="match status" value="1"/>
</dbReference>
<comment type="similarity">
    <text evidence="2">Belongs to the Orn/Lys/Arg decarboxylase class-I family.</text>
</comment>
<dbReference type="PANTHER" id="PTHR43277:SF4">
    <property type="entry name" value="ARGININE DECARBOXYLASE"/>
    <property type="match status" value="1"/>
</dbReference>
<evidence type="ECO:0000313" key="9">
    <source>
        <dbReference type="Proteomes" id="UP000530514"/>
    </source>
</evidence>
<evidence type="ECO:0000259" key="7">
    <source>
        <dbReference type="Pfam" id="PF03711"/>
    </source>
</evidence>
<evidence type="ECO:0000256" key="1">
    <source>
        <dbReference type="ARBA" id="ARBA00001933"/>
    </source>
</evidence>
<dbReference type="SUPFAM" id="SSF53383">
    <property type="entry name" value="PLP-dependent transferases"/>
    <property type="match status" value="1"/>
</dbReference>
<dbReference type="InterPro" id="IPR052357">
    <property type="entry name" value="Orn_Lys_Arg_decarboxylase-I"/>
</dbReference>
<dbReference type="GO" id="GO:0008483">
    <property type="term" value="F:transaminase activity"/>
    <property type="evidence" value="ECO:0007669"/>
    <property type="project" value="UniProtKB-KW"/>
</dbReference>
<keyword evidence="8" id="KW-0032">Aminotransferase</keyword>
<dbReference type="Pfam" id="PF01276">
    <property type="entry name" value="OKR_DC_1"/>
    <property type="match status" value="1"/>
</dbReference>
<evidence type="ECO:0000256" key="5">
    <source>
        <dbReference type="ARBA" id="ARBA00023239"/>
    </source>
</evidence>
<dbReference type="OrthoDB" id="9815233at2"/>
<dbReference type="Gene3D" id="3.90.105.10">
    <property type="entry name" value="Molybdopterin biosynthesis moea protein, domain 2"/>
    <property type="match status" value="1"/>
</dbReference>
<dbReference type="InterPro" id="IPR000310">
    <property type="entry name" value="Orn/Lys/Arg_deCO2ase_major_dom"/>
</dbReference>
<dbReference type="AlphaFoldDB" id="A0A7W1X9A4"/>
<gene>
    <name evidence="8" type="ORF">H1164_06080</name>
</gene>
<evidence type="ECO:0000259" key="6">
    <source>
        <dbReference type="Pfam" id="PF01276"/>
    </source>
</evidence>
<evidence type="ECO:0000313" key="8">
    <source>
        <dbReference type="EMBL" id="MBA4542470.1"/>
    </source>
</evidence>
<keyword evidence="5" id="KW-0456">Lyase</keyword>
<evidence type="ECO:0000256" key="2">
    <source>
        <dbReference type="ARBA" id="ARBA00010671"/>
    </source>
</evidence>
<reference evidence="8 9" key="1">
    <citation type="submission" date="2020-07" db="EMBL/GenBank/DDBJ databases">
        <authorList>
            <person name="Feng H."/>
        </authorList>
    </citation>
    <scope>NUCLEOTIDE SEQUENCE [LARGE SCALE GENOMIC DNA]</scope>
    <source>
        <strain evidence="9">s-11</strain>
    </source>
</reference>
<dbReference type="SUPFAM" id="SSF55904">
    <property type="entry name" value="Ornithine decarboxylase C-terminal domain"/>
    <property type="match status" value="1"/>
</dbReference>
<protein>
    <submittedName>
        <fullName evidence="8">Aminotransferase class I/II-fold pyridoxal phosphate-dependent enzyme</fullName>
    </submittedName>
</protein>
<evidence type="ECO:0000256" key="4">
    <source>
        <dbReference type="ARBA" id="ARBA00022898"/>
    </source>
</evidence>
<comment type="cofactor">
    <cofactor evidence="1">
        <name>pyridoxal 5'-phosphate</name>
        <dbReference type="ChEBI" id="CHEBI:597326"/>
    </cofactor>
</comment>
<evidence type="ECO:0000256" key="3">
    <source>
        <dbReference type="ARBA" id="ARBA00022793"/>
    </source>
</evidence>
<keyword evidence="4" id="KW-0663">Pyridoxal phosphate</keyword>
<keyword evidence="9" id="KW-1185">Reference proteome</keyword>